<gene>
    <name evidence="1" type="ORF">SAMN05216550_109296</name>
</gene>
<proteinExistence type="predicted"/>
<dbReference type="SUPFAM" id="SSF53756">
    <property type="entry name" value="UDP-Glycosyltransferase/glycogen phosphorylase"/>
    <property type="match status" value="1"/>
</dbReference>
<protein>
    <submittedName>
        <fullName evidence="1">Uncharacterized protein</fullName>
    </submittedName>
</protein>
<dbReference type="InterPro" id="IPR011990">
    <property type="entry name" value="TPR-like_helical_dom_sf"/>
</dbReference>
<evidence type="ECO:0000313" key="2">
    <source>
        <dbReference type="Proteomes" id="UP000183529"/>
    </source>
</evidence>
<accession>A0AAQ1GH43</accession>
<sequence>MHSDPEHRLVAAFAAHARAPLDPAALLDICHALIGVQRDEHMLAWAEKGLALAPGHAGFVHARARALRLLGEHARAAQTWIDAAQTRWAPLFYEARLGRDLYLSGETHQAIAVLERAVHSPLPDDQPDKLRARKWLAEAMLSLGDARGFMHWLYRNQGDSGNFRHADVPMWNGQRDLRGERVLVTHQMGYGDQFMLYGALRHWRDAGAEIMVTCDAAIHSVLEASLPDCRVVAARRPLTVAVPIEAALLPDVHDFAPTQQATLLHLPLLTAHDTARPDPYFPAYIRAPESARENGAIWGEAMRAQHRGKRLVGLFWDCAQRHAQTLRSKERNWARLRSMPLDALERLTMNPALGERVQFVSLLHPDVEMHGGTPRGHVSHYAPAIRTFADTTACIEQLDAVVSVDAGVANLAAMAGKPTAVLVNPTGEWRWGKDGAHSPWIRDAHVLRQQTMGDWSNVIAATLGWLAQR</sequence>
<evidence type="ECO:0000313" key="1">
    <source>
        <dbReference type="EMBL" id="SEJ86186.1"/>
    </source>
</evidence>
<dbReference type="AlphaFoldDB" id="A0AAQ1GH43"/>
<comment type="caution">
    <text evidence="1">The sequence shown here is derived from an EMBL/GenBank/DDBJ whole genome shotgun (WGS) entry which is preliminary data.</text>
</comment>
<dbReference type="RefSeq" id="WP_074984292.1">
    <property type="nucleotide sequence ID" value="NZ_CADFGN010000009.1"/>
</dbReference>
<organism evidence="1 2">
    <name type="scientific">Paraburkholderia tropica</name>
    <dbReference type="NCBI Taxonomy" id="92647"/>
    <lineage>
        <taxon>Bacteria</taxon>
        <taxon>Pseudomonadati</taxon>
        <taxon>Pseudomonadota</taxon>
        <taxon>Betaproteobacteria</taxon>
        <taxon>Burkholderiales</taxon>
        <taxon>Burkholderiaceae</taxon>
        <taxon>Paraburkholderia</taxon>
    </lineage>
</organism>
<dbReference type="SUPFAM" id="SSF48452">
    <property type="entry name" value="TPR-like"/>
    <property type="match status" value="1"/>
</dbReference>
<dbReference type="EMBL" id="FNZM01000009">
    <property type="protein sequence ID" value="SEJ86186.1"/>
    <property type="molecule type" value="Genomic_DNA"/>
</dbReference>
<name>A0AAQ1GH43_9BURK</name>
<dbReference type="Proteomes" id="UP000183529">
    <property type="component" value="Unassembled WGS sequence"/>
</dbReference>
<dbReference type="Gene3D" id="3.40.50.2000">
    <property type="entry name" value="Glycogen Phosphorylase B"/>
    <property type="match status" value="1"/>
</dbReference>
<dbReference type="Gene3D" id="1.25.40.10">
    <property type="entry name" value="Tetratricopeptide repeat domain"/>
    <property type="match status" value="1"/>
</dbReference>
<reference evidence="1 2" key="1">
    <citation type="submission" date="2016-10" db="EMBL/GenBank/DDBJ databases">
        <authorList>
            <person name="Varghese N."/>
            <person name="Submissions S."/>
        </authorList>
    </citation>
    <scope>NUCLEOTIDE SEQUENCE [LARGE SCALE GENOMIC DNA]</scope>
    <source>
        <strain evidence="1 2">LMG 22274</strain>
    </source>
</reference>